<dbReference type="SUPFAM" id="SSF53807">
    <property type="entry name" value="Helical backbone' metal receptor"/>
    <property type="match status" value="1"/>
</dbReference>
<dbReference type="GO" id="GO:0030288">
    <property type="term" value="C:outer membrane-bounded periplasmic space"/>
    <property type="evidence" value="ECO:0007669"/>
    <property type="project" value="TreeGrafter"/>
</dbReference>
<comment type="similarity">
    <text evidence="2">Belongs to the bacterial solute-binding protein 8 family.</text>
</comment>
<comment type="subcellular location">
    <subcellularLocation>
        <location evidence="1">Cell envelope</location>
    </subcellularLocation>
</comment>
<evidence type="ECO:0000256" key="4">
    <source>
        <dbReference type="ARBA" id="ARBA00022729"/>
    </source>
</evidence>
<evidence type="ECO:0000259" key="6">
    <source>
        <dbReference type="PROSITE" id="PS50983"/>
    </source>
</evidence>
<evidence type="ECO:0000256" key="5">
    <source>
        <dbReference type="SAM" id="SignalP"/>
    </source>
</evidence>
<dbReference type="RefSeq" id="WP_158052259.1">
    <property type="nucleotide sequence ID" value="NZ_WBKB01000004.1"/>
</dbReference>
<dbReference type="Proteomes" id="UP000433493">
    <property type="component" value="Unassembled WGS sequence"/>
</dbReference>
<evidence type="ECO:0000256" key="2">
    <source>
        <dbReference type="ARBA" id="ARBA00008814"/>
    </source>
</evidence>
<dbReference type="Gene3D" id="3.40.50.1980">
    <property type="entry name" value="Nitrogenase molybdenum iron protein domain"/>
    <property type="match status" value="2"/>
</dbReference>
<comment type="caution">
    <text evidence="7">The sequence shown here is derived from an EMBL/GenBank/DDBJ whole genome shotgun (WGS) entry which is preliminary data.</text>
</comment>
<dbReference type="PROSITE" id="PS51257">
    <property type="entry name" value="PROKAR_LIPOPROTEIN"/>
    <property type="match status" value="1"/>
</dbReference>
<evidence type="ECO:0000313" key="8">
    <source>
        <dbReference type="Proteomes" id="UP000433493"/>
    </source>
</evidence>
<dbReference type="InterPro" id="IPR051313">
    <property type="entry name" value="Bact_iron-sidero_bind"/>
</dbReference>
<name>A0A7J5BBS2_9MICO</name>
<sequence>MKTGFSARLRGAVVLAATAALALTGCASTASDSTDAGATTDTAAGGASDVSFPLTFENADGTTTEIPEQPENIVSTSVTLTGALLSFDAPISASSSAGNGQFFDQWADVAEEKGIENLWAVGSVDVDALIAADPDLIVVSSSGADSAMDNLADFQAIAPTIVLDYGEGTWQDLTLELGEATGLSDEAQATIDTFESHVATVKEQITIPEGEANIISFNGPGEDNPIGKAGGPHAQLLTELGFTIEDPIQEWHNQEGERNDFVWASYENLTNLTADTTFILARDNEGAQAFAEDTVLANLPSVQNGQVYGLGQNSFRIDYYSATEIVDGIQANFGE</sequence>
<keyword evidence="3" id="KW-0813">Transport</keyword>
<keyword evidence="8" id="KW-1185">Reference proteome</keyword>
<dbReference type="OrthoDB" id="9793175at2"/>
<evidence type="ECO:0000313" key="7">
    <source>
        <dbReference type="EMBL" id="KAB1643210.1"/>
    </source>
</evidence>
<feature type="chain" id="PRO_5038940631" evidence="5">
    <location>
        <begin position="23"/>
        <end position="335"/>
    </location>
</feature>
<dbReference type="PROSITE" id="PS50983">
    <property type="entry name" value="FE_B12_PBP"/>
    <property type="match status" value="1"/>
</dbReference>
<gene>
    <name evidence="7" type="primary">fepB</name>
    <name evidence="7" type="ORF">F8O05_08305</name>
</gene>
<dbReference type="Pfam" id="PF01497">
    <property type="entry name" value="Peripla_BP_2"/>
    <property type="match status" value="1"/>
</dbReference>
<protein>
    <submittedName>
        <fullName evidence="7">Fe2+-enterobactin ABC transporter substrate-binding protein</fullName>
    </submittedName>
</protein>
<evidence type="ECO:0000256" key="1">
    <source>
        <dbReference type="ARBA" id="ARBA00004196"/>
    </source>
</evidence>
<dbReference type="GO" id="GO:1901678">
    <property type="term" value="P:iron coordination entity transport"/>
    <property type="evidence" value="ECO:0007669"/>
    <property type="project" value="UniProtKB-ARBA"/>
</dbReference>
<organism evidence="7 8">
    <name type="scientific">Gulosibacter chungangensis</name>
    <dbReference type="NCBI Taxonomy" id="979746"/>
    <lineage>
        <taxon>Bacteria</taxon>
        <taxon>Bacillati</taxon>
        <taxon>Actinomycetota</taxon>
        <taxon>Actinomycetes</taxon>
        <taxon>Micrococcales</taxon>
        <taxon>Microbacteriaceae</taxon>
        <taxon>Gulosibacter</taxon>
    </lineage>
</organism>
<dbReference type="InterPro" id="IPR002491">
    <property type="entry name" value="ABC_transptr_periplasmic_BD"/>
</dbReference>
<feature type="domain" description="Fe/B12 periplasmic-binding" evidence="6">
    <location>
        <begin position="72"/>
        <end position="335"/>
    </location>
</feature>
<dbReference type="AlphaFoldDB" id="A0A7J5BBS2"/>
<feature type="signal peptide" evidence="5">
    <location>
        <begin position="1"/>
        <end position="22"/>
    </location>
</feature>
<evidence type="ECO:0000256" key="3">
    <source>
        <dbReference type="ARBA" id="ARBA00022448"/>
    </source>
</evidence>
<keyword evidence="4 5" id="KW-0732">Signal</keyword>
<dbReference type="PANTHER" id="PTHR30532:SF24">
    <property type="entry name" value="FERRIC ENTEROBACTIN-BINDING PERIPLASMIC PROTEIN FEPB"/>
    <property type="match status" value="1"/>
</dbReference>
<reference evidence="7 8" key="1">
    <citation type="submission" date="2019-09" db="EMBL/GenBank/DDBJ databases">
        <title>Phylogeny of genus Pseudoclavibacter and closely related genus.</title>
        <authorList>
            <person name="Li Y."/>
        </authorList>
    </citation>
    <scope>NUCLEOTIDE SEQUENCE [LARGE SCALE GENOMIC DNA]</scope>
    <source>
        <strain evidence="7 8">KCTC 13959</strain>
    </source>
</reference>
<dbReference type="PANTHER" id="PTHR30532">
    <property type="entry name" value="IRON III DICITRATE-BINDING PERIPLASMIC PROTEIN"/>
    <property type="match status" value="1"/>
</dbReference>
<dbReference type="EMBL" id="WBKB01000004">
    <property type="protein sequence ID" value="KAB1643210.1"/>
    <property type="molecule type" value="Genomic_DNA"/>
</dbReference>
<proteinExistence type="inferred from homology"/>
<dbReference type="NCBIfam" id="NF008200">
    <property type="entry name" value="PRK10957.1"/>
    <property type="match status" value="1"/>
</dbReference>
<accession>A0A7J5BBS2</accession>